<evidence type="ECO:0000313" key="2">
    <source>
        <dbReference type="EMBL" id="PYF06406.1"/>
    </source>
</evidence>
<feature type="region of interest" description="Disordered" evidence="1">
    <location>
        <begin position="121"/>
        <end position="208"/>
    </location>
</feature>
<feature type="compositionally biased region" description="Basic and acidic residues" evidence="1">
    <location>
        <begin position="165"/>
        <end position="178"/>
    </location>
</feature>
<sequence length="208" mass="22981">RSLECDTRSVRSRLRNQTARISLQIASMSKSRGKNKTEPPFPWRFRPYHLDHPPHPNNHRRFRFVSHRSASRCNYRRFGEGCSTDTNQPPQPPFSQIRHFSRTGSKTALFPWNLAACPARLTDRGGQDRGLKRPTRCPNGRAQAGIGGDDPASTPPPIPGSASEGGHRGQADQLERGRQGAVARHRKRPAPRQSHGAAAAPAHGAINA</sequence>
<evidence type="ECO:0000313" key="3">
    <source>
        <dbReference type="Proteomes" id="UP000247727"/>
    </source>
</evidence>
<feature type="non-terminal residue" evidence="2">
    <location>
        <position position="1"/>
    </location>
</feature>
<accession>A0A318TNQ8</accession>
<organism evidence="2 3">
    <name type="scientific">Rhodobacter viridis</name>
    <dbReference type="NCBI Taxonomy" id="1054202"/>
    <lineage>
        <taxon>Bacteria</taxon>
        <taxon>Pseudomonadati</taxon>
        <taxon>Pseudomonadota</taxon>
        <taxon>Alphaproteobacteria</taxon>
        <taxon>Rhodobacterales</taxon>
        <taxon>Rhodobacter group</taxon>
        <taxon>Rhodobacter</taxon>
    </lineage>
</organism>
<gene>
    <name evidence="2" type="ORF">C8J30_1281</name>
</gene>
<feature type="compositionally biased region" description="Low complexity" evidence="1">
    <location>
        <begin position="195"/>
        <end position="208"/>
    </location>
</feature>
<dbReference type="AlphaFoldDB" id="A0A318TNQ8"/>
<reference evidence="2 3" key="1">
    <citation type="submission" date="2018-06" db="EMBL/GenBank/DDBJ databases">
        <title>Genomic Encyclopedia of Type Strains, Phase III (KMG-III): the genomes of soil and plant-associated and newly described type strains.</title>
        <authorList>
            <person name="Whitman W."/>
        </authorList>
    </citation>
    <scope>NUCLEOTIDE SEQUENCE [LARGE SCALE GENOMIC DNA]</scope>
    <source>
        <strain evidence="2 3">JA737</strain>
    </source>
</reference>
<evidence type="ECO:0000256" key="1">
    <source>
        <dbReference type="SAM" id="MobiDB-lite"/>
    </source>
</evidence>
<proteinExistence type="predicted"/>
<keyword evidence="3" id="KW-1185">Reference proteome</keyword>
<name>A0A318TNQ8_9RHOB</name>
<comment type="caution">
    <text evidence="2">The sequence shown here is derived from an EMBL/GenBank/DDBJ whole genome shotgun (WGS) entry which is preliminary data.</text>
</comment>
<protein>
    <submittedName>
        <fullName evidence="2">Uncharacterized protein</fullName>
    </submittedName>
</protein>
<feature type="compositionally biased region" description="Basic and acidic residues" evidence="1">
    <location>
        <begin position="121"/>
        <end position="131"/>
    </location>
</feature>
<dbReference type="EMBL" id="QJTK01000028">
    <property type="protein sequence ID" value="PYF06406.1"/>
    <property type="molecule type" value="Genomic_DNA"/>
</dbReference>
<dbReference type="Proteomes" id="UP000247727">
    <property type="component" value="Unassembled WGS sequence"/>
</dbReference>